<feature type="non-terminal residue" evidence="2">
    <location>
        <position position="1"/>
    </location>
</feature>
<dbReference type="HOGENOM" id="CLU_009123_15_2_1"/>
<organism evidence="2 3">
    <name type="scientific">Sphaerobolus stellatus (strain SS14)</name>
    <dbReference type="NCBI Taxonomy" id="990650"/>
    <lineage>
        <taxon>Eukaryota</taxon>
        <taxon>Fungi</taxon>
        <taxon>Dikarya</taxon>
        <taxon>Basidiomycota</taxon>
        <taxon>Agaricomycotina</taxon>
        <taxon>Agaricomycetes</taxon>
        <taxon>Phallomycetidae</taxon>
        <taxon>Geastrales</taxon>
        <taxon>Sphaerobolaceae</taxon>
        <taxon>Sphaerobolus</taxon>
    </lineage>
</organism>
<evidence type="ECO:0000259" key="1">
    <source>
        <dbReference type="Pfam" id="PF05699"/>
    </source>
</evidence>
<evidence type="ECO:0000313" key="2">
    <source>
        <dbReference type="EMBL" id="KIJ44783.1"/>
    </source>
</evidence>
<dbReference type="Pfam" id="PF05699">
    <property type="entry name" value="Dimer_Tnp_hAT"/>
    <property type="match status" value="1"/>
</dbReference>
<gene>
    <name evidence="2" type="ORF">M422DRAFT_104986</name>
</gene>
<reference evidence="2 3" key="1">
    <citation type="submission" date="2014-06" db="EMBL/GenBank/DDBJ databases">
        <title>Evolutionary Origins and Diversification of the Mycorrhizal Mutualists.</title>
        <authorList>
            <consortium name="DOE Joint Genome Institute"/>
            <consortium name="Mycorrhizal Genomics Consortium"/>
            <person name="Kohler A."/>
            <person name="Kuo A."/>
            <person name="Nagy L.G."/>
            <person name="Floudas D."/>
            <person name="Copeland A."/>
            <person name="Barry K.W."/>
            <person name="Cichocki N."/>
            <person name="Veneault-Fourrey C."/>
            <person name="LaButti K."/>
            <person name="Lindquist E.A."/>
            <person name="Lipzen A."/>
            <person name="Lundell T."/>
            <person name="Morin E."/>
            <person name="Murat C."/>
            <person name="Riley R."/>
            <person name="Ohm R."/>
            <person name="Sun H."/>
            <person name="Tunlid A."/>
            <person name="Henrissat B."/>
            <person name="Grigoriev I.V."/>
            <person name="Hibbett D.S."/>
            <person name="Martin F."/>
        </authorList>
    </citation>
    <scope>NUCLEOTIDE SEQUENCE [LARGE SCALE GENOMIC DNA]</scope>
    <source>
        <strain evidence="2 3">SS14</strain>
    </source>
</reference>
<dbReference type="Proteomes" id="UP000054279">
    <property type="component" value="Unassembled WGS sequence"/>
</dbReference>
<feature type="domain" description="HAT C-terminal dimerisation" evidence="1">
    <location>
        <begin position="1"/>
        <end position="50"/>
    </location>
</feature>
<name>A0A0C9UPB2_SPHS4</name>
<protein>
    <submittedName>
        <fullName evidence="2">Unplaced genomic scaffold SPHSTscaffold_40, whole genome shotgun sequence</fullName>
    </submittedName>
</protein>
<feature type="non-terminal residue" evidence="2">
    <location>
        <position position="65"/>
    </location>
</feature>
<dbReference type="EMBL" id="KN837115">
    <property type="protein sequence ID" value="KIJ44783.1"/>
    <property type="molecule type" value="Genomic_DNA"/>
</dbReference>
<dbReference type="SUPFAM" id="SSF53098">
    <property type="entry name" value="Ribonuclease H-like"/>
    <property type="match status" value="1"/>
</dbReference>
<evidence type="ECO:0000313" key="3">
    <source>
        <dbReference type="Proteomes" id="UP000054279"/>
    </source>
</evidence>
<dbReference type="InterPro" id="IPR008906">
    <property type="entry name" value="HATC_C_dom"/>
</dbReference>
<sequence>YPQLSLMAMDYIAIQGSATPVERVWSSAADTNSKKRKALTPDHLAALQHLKAVYRRQRSHKMSPL</sequence>
<proteinExistence type="predicted"/>
<accession>A0A0C9UPB2</accession>
<dbReference type="AlphaFoldDB" id="A0A0C9UPB2"/>
<dbReference type="OrthoDB" id="3262464at2759"/>
<keyword evidence="3" id="KW-1185">Reference proteome</keyword>
<dbReference type="InterPro" id="IPR012337">
    <property type="entry name" value="RNaseH-like_sf"/>
</dbReference>
<dbReference type="GO" id="GO:0046983">
    <property type="term" value="F:protein dimerization activity"/>
    <property type="evidence" value="ECO:0007669"/>
    <property type="project" value="InterPro"/>
</dbReference>